<feature type="compositionally biased region" description="Basic and acidic residues" evidence="6">
    <location>
        <begin position="634"/>
        <end position="649"/>
    </location>
</feature>
<evidence type="ECO:0000256" key="2">
    <source>
        <dbReference type="ARBA" id="ARBA00022553"/>
    </source>
</evidence>
<dbReference type="CDD" id="cd00090">
    <property type="entry name" value="HTH_ARSR"/>
    <property type="match status" value="1"/>
</dbReference>
<feature type="compositionally biased region" description="Acidic residues" evidence="6">
    <location>
        <begin position="292"/>
        <end position="322"/>
    </location>
</feature>
<feature type="domain" description="Transcription factor tau subunit sfc3/Tfc3 C-terminal" evidence="8">
    <location>
        <begin position="1056"/>
        <end position="1488"/>
    </location>
</feature>
<dbReference type="InterPro" id="IPR007309">
    <property type="entry name" value="TFIIIC_Bblock-bd"/>
</dbReference>
<feature type="compositionally biased region" description="Polar residues" evidence="6">
    <location>
        <begin position="669"/>
        <end position="691"/>
    </location>
</feature>
<reference evidence="9 10" key="1">
    <citation type="submission" date="2019-09" db="EMBL/GenBank/DDBJ databases">
        <authorList>
            <person name="Brejova B."/>
        </authorList>
    </citation>
    <scope>NUCLEOTIDE SEQUENCE [LARGE SCALE GENOMIC DNA]</scope>
</reference>
<dbReference type="GO" id="GO:0000127">
    <property type="term" value="C:transcription factor TFIIIC complex"/>
    <property type="evidence" value="ECO:0007669"/>
    <property type="project" value="InterPro"/>
</dbReference>
<feature type="region of interest" description="Disordered" evidence="6">
    <location>
        <begin position="629"/>
        <end position="699"/>
    </location>
</feature>
<feature type="compositionally biased region" description="Polar residues" evidence="6">
    <location>
        <begin position="651"/>
        <end position="660"/>
    </location>
</feature>
<dbReference type="Proteomes" id="UP000398389">
    <property type="component" value="Unassembled WGS sequence"/>
</dbReference>
<feature type="region of interest" description="Disordered" evidence="6">
    <location>
        <begin position="899"/>
        <end position="974"/>
    </location>
</feature>
<dbReference type="PANTHER" id="PTHR15180:SF1">
    <property type="entry name" value="GENERAL TRANSCRIPTION FACTOR 3C POLYPEPTIDE 1"/>
    <property type="match status" value="1"/>
</dbReference>
<dbReference type="OrthoDB" id="68020at2759"/>
<evidence type="ECO:0000259" key="7">
    <source>
        <dbReference type="Pfam" id="PF04182"/>
    </source>
</evidence>
<dbReference type="RefSeq" id="XP_031851653.1">
    <property type="nucleotide sequence ID" value="XM_031995762.1"/>
</dbReference>
<name>A0A5E8B3Q0_9ASCO</name>
<feature type="region of interest" description="Disordered" evidence="6">
    <location>
        <begin position="522"/>
        <end position="593"/>
    </location>
</feature>
<feature type="compositionally biased region" description="Basic and acidic residues" evidence="6">
    <location>
        <begin position="1025"/>
        <end position="1035"/>
    </location>
</feature>
<feature type="compositionally biased region" description="Basic residues" evidence="6">
    <location>
        <begin position="1036"/>
        <end position="1046"/>
    </location>
</feature>
<dbReference type="Pfam" id="PF20222">
    <property type="entry name" value="DUF6581"/>
    <property type="match status" value="1"/>
</dbReference>
<feature type="compositionally biased region" description="Basic residues" evidence="6">
    <location>
        <begin position="913"/>
        <end position="922"/>
    </location>
</feature>
<feature type="region of interest" description="Disordered" evidence="6">
    <location>
        <begin position="1023"/>
        <end position="1046"/>
    </location>
</feature>
<dbReference type="InterPro" id="IPR011991">
    <property type="entry name" value="ArsR-like_HTH"/>
</dbReference>
<sequence length="1533" mass="174632">MSTTLSPLDLVNSILEELSYNSSTSTPFAELWAFIETLVIVVDDFYKSIVWTWLNRLKEKTRILYNGEDIPQEHRDWPYSEVLEKYQESNLSIVLSEDELWQHLTGMSKAQSDIGANPFQLLCEIARARAEGITSATLAKVTKQDARSLTGRLNLLIKLGLIKKYSIISNGSWTYVSVFHKFVWAQRDPISKTKGSKPKKNGSSSSSTEKAHAVLLDKTLIRRKVMEALKVAPRNILFYLDMVEELNVRRGRLGSILRKLAKEGYVEQLVMFREDAPHRCYLCVRFLKDLPASDDPDEQDDDDDDDEDAEEAEDENPGMDDPESSKTMGIINEKELRPNDLEKMQEAKAEEMAADKRQSSVQHKVNFVYSFTSQVFQIIKNYNAAGIPGGVILQELTGRSFARVVNKELEGLTGTLTSDQLKKYIESPLGHLLVIRGVDFSARIKYYRYFTNTGYVKFNNEPEKEIWGSFFFSEKPAFQSLAEMEKGRSIPLPGRANVVSESNGNARLVFYGEISKLRKDGFDIPIPESTPTTGGKKRGRPRKNPIVETPSKKSKKNEPEASIALRTISPTTASVTQPDLISQEETQQSDIQSSLVVQAQSIPAENVPSNEIPRVAEPETVVDPSIHEAQAAQKTREAEETRIAEEVQENRVAQESLDSQDIQDDHISENNQEGQNSEKTQESQKAQNLPSVDSEDRQDKKMVGLVDEDLTHNSIMKIISQHSQTPVKRGRNFVRQRTQAVSLGDQKRIKQLLEALELNNGVAENGTAFLIEFNNRFKEENGSSMDRKTYEKMIKLMEENETIRVFKFTLPCKNKDGSKFLSKSLVVANGISDDDNRIKEVKERIAQNLEVLRNRAAPHSVARKSASGNFFVMSEKYKTAIRRSNLRYLSINGLLPKSKTRRLRKADTDREKTRKGRKKRKHSGDDSLKEGETEDSIRKRRRIRGDGSNNTKKRRSRKSRGSDEEETGNPDIDIGVRISDTKKVRRRRKAQSFIGGDDPILLRETTVSHRLFKNARKYASKMRLKTAEGEAEKNKNKPARKKERGHRAAIRNITNLDTFVRVVIICRSFSEAGLIKMDWEHIAKELRNWYPDVSASQARSLWARSRVKIGGSTQIYQLINVWMVLFERGYESGEIKLMDPEDLDIPYLVAYWRLKSPFLKDPDGSPALFEDRKKFEEEYIIIPGTYVKEYDTVLNHKSMVQVNSKLADWCMAAPRTEMPQIEEKIKEEDTEIGRAKTSIKALIGTPERLYDTEVARDMLLEYSDETINGAVKSLDDERSIVYVPRDFEKVQPGRNFMFSDRFMSTITLWVDPNILMTASRFFDNVKTALSGNNGYIVSRAIPDSNMMCLVDLIASLQVDLVPVKMQNEEIGKDDENANPDKNKLIGKRYFDRSKHDCDIVVRTPVLDKKNDDELVKNTSEPVAQGVLGTVPPLGHVVRPHTPLPMGNRGEYIWVGVKGLMSGPIFERLIVWILIFINGRPGITAELLCGRLRPVLTLKEVNVLLEWLYKQRILEKTRCDGYRLLPGWYYNVFN</sequence>
<comment type="subcellular location">
    <subcellularLocation>
        <location evidence="1">Nucleus</location>
    </subcellularLocation>
</comment>
<feature type="region of interest" description="Disordered" evidence="6">
    <location>
        <begin position="191"/>
        <end position="210"/>
    </location>
</feature>
<evidence type="ECO:0000256" key="4">
    <source>
        <dbReference type="ARBA" id="ARBA00023163"/>
    </source>
</evidence>
<evidence type="ECO:0000256" key="3">
    <source>
        <dbReference type="ARBA" id="ARBA00023125"/>
    </source>
</evidence>
<keyword evidence="5" id="KW-0539">Nucleus</keyword>
<keyword evidence="4" id="KW-0804">Transcription</keyword>
<evidence type="ECO:0000313" key="9">
    <source>
        <dbReference type="EMBL" id="VVT46086.1"/>
    </source>
</evidence>
<feature type="domain" description="B-block binding subunit of TFIIIC" evidence="7">
    <location>
        <begin position="117"/>
        <end position="183"/>
    </location>
</feature>
<evidence type="ECO:0000256" key="1">
    <source>
        <dbReference type="ARBA" id="ARBA00004123"/>
    </source>
</evidence>
<dbReference type="InterPro" id="IPR044210">
    <property type="entry name" value="Tfc3-like"/>
</dbReference>
<dbReference type="EMBL" id="CABVLU010000001">
    <property type="protein sequence ID" value="VVT46086.1"/>
    <property type="molecule type" value="Genomic_DNA"/>
</dbReference>
<protein>
    <submittedName>
        <fullName evidence="9">Uncharacterized protein</fullName>
    </submittedName>
</protein>
<dbReference type="GeneID" id="43579862"/>
<dbReference type="InterPro" id="IPR046488">
    <property type="entry name" value="Sfc3/Tfc3_C"/>
</dbReference>
<evidence type="ECO:0000313" key="10">
    <source>
        <dbReference type="Proteomes" id="UP000398389"/>
    </source>
</evidence>
<dbReference type="Pfam" id="PF04182">
    <property type="entry name" value="B-block_TFIIIC"/>
    <property type="match status" value="1"/>
</dbReference>
<organism evidence="9 10">
    <name type="scientific">Magnusiomyces paraingens</name>
    <dbReference type="NCBI Taxonomy" id="2606893"/>
    <lineage>
        <taxon>Eukaryota</taxon>
        <taxon>Fungi</taxon>
        <taxon>Dikarya</taxon>
        <taxon>Ascomycota</taxon>
        <taxon>Saccharomycotina</taxon>
        <taxon>Dipodascomycetes</taxon>
        <taxon>Dipodascales</taxon>
        <taxon>Dipodascaceae</taxon>
        <taxon>Magnusiomyces</taxon>
    </lineage>
</organism>
<dbReference type="GO" id="GO:0005634">
    <property type="term" value="C:nucleus"/>
    <property type="evidence" value="ECO:0007669"/>
    <property type="project" value="UniProtKB-SubCell"/>
</dbReference>
<dbReference type="PANTHER" id="PTHR15180">
    <property type="entry name" value="GENERAL TRANSCRIPTION FACTOR 3C POLYPEPTIDE 1"/>
    <property type="match status" value="1"/>
</dbReference>
<feature type="compositionally biased region" description="Polar residues" evidence="6">
    <location>
        <begin position="568"/>
        <end position="593"/>
    </location>
</feature>
<feature type="compositionally biased region" description="Basic and acidic residues" evidence="6">
    <location>
        <begin position="923"/>
        <end position="937"/>
    </location>
</feature>
<keyword evidence="10" id="KW-1185">Reference proteome</keyword>
<accession>A0A5E8B3Q0</accession>
<feature type="region of interest" description="Disordered" evidence="6">
    <location>
        <begin position="292"/>
        <end position="339"/>
    </location>
</feature>
<dbReference type="GO" id="GO:0042791">
    <property type="term" value="P:5S class rRNA transcription by RNA polymerase III"/>
    <property type="evidence" value="ECO:0007669"/>
    <property type="project" value="TreeGrafter"/>
</dbReference>
<evidence type="ECO:0000256" key="6">
    <source>
        <dbReference type="SAM" id="MobiDB-lite"/>
    </source>
</evidence>
<gene>
    <name evidence="9" type="ORF">SAPINGB_P001039</name>
</gene>
<evidence type="ECO:0000256" key="5">
    <source>
        <dbReference type="ARBA" id="ARBA00023242"/>
    </source>
</evidence>
<dbReference type="GO" id="GO:0003677">
    <property type="term" value="F:DNA binding"/>
    <property type="evidence" value="ECO:0007669"/>
    <property type="project" value="UniProtKB-KW"/>
</dbReference>
<proteinExistence type="predicted"/>
<dbReference type="GO" id="GO:0006384">
    <property type="term" value="P:transcription initiation at RNA polymerase III promoter"/>
    <property type="evidence" value="ECO:0007669"/>
    <property type="project" value="InterPro"/>
</dbReference>
<evidence type="ECO:0000259" key="8">
    <source>
        <dbReference type="Pfam" id="PF20222"/>
    </source>
</evidence>
<keyword evidence="3" id="KW-0238">DNA-binding</keyword>
<keyword evidence="2" id="KW-0597">Phosphoprotein</keyword>